<name>A0A7C8BTA9_9MICO</name>
<comment type="subcellular location">
    <subcellularLocation>
        <location evidence="1">Cell membrane</location>
        <topology evidence="1">Multi-pass membrane protein</topology>
    </subcellularLocation>
</comment>
<dbReference type="PANTHER" id="PTHR30472">
    <property type="entry name" value="FERRIC ENTEROBACTIN TRANSPORT SYSTEM PERMEASE PROTEIN"/>
    <property type="match status" value="1"/>
</dbReference>
<dbReference type="GO" id="GO:0033214">
    <property type="term" value="P:siderophore-iron import into cell"/>
    <property type="evidence" value="ECO:0007669"/>
    <property type="project" value="TreeGrafter"/>
</dbReference>
<dbReference type="GO" id="GO:0022857">
    <property type="term" value="F:transmembrane transporter activity"/>
    <property type="evidence" value="ECO:0007669"/>
    <property type="project" value="InterPro"/>
</dbReference>
<dbReference type="AlphaFoldDB" id="A0A7C8BTA9"/>
<reference evidence="9 10" key="1">
    <citation type="submission" date="2019-09" db="EMBL/GenBank/DDBJ databases">
        <title>Phylogeny of genus Pseudoclavibacter and closely related genus.</title>
        <authorList>
            <person name="Li Y."/>
        </authorList>
    </citation>
    <scope>NUCLEOTIDE SEQUENCE [LARGE SCALE GENOMIC DNA]</scope>
    <source>
        <strain evidence="9 10">JCM 16921</strain>
    </source>
</reference>
<dbReference type="Gene3D" id="1.10.3470.10">
    <property type="entry name" value="ABC transporter involved in vitamin B12 uptake, BtuC"/>
    <property type="match status" value="1"/>
</dbReference>
<evidence type="ECO:0000256" key="6">
    <source>
        <dbReference type="ARBA" id="ARBA00022989"/>
    </source>
</evidence>
<dbReference type="GO" id="GO:0005886">
    <property type="term" value="C:plasma membrane"/>
    <property type="evidence" value="ECO:0007669"/>
    <property type="project" value="UniProtKB-SubCell"/>
</dbReference>
<keyword evidence="10" id="KW-1185">Reference proteome</keyword>
<keyword evidence="6 8" id="KW-1133">Transmembrane helix</keyword>
<protein>
    <submittedName>
        <fullName evidence="9">Iron chelate uptake ABC transporter family permease subunit</fullName>
    </submittedName>
</protein>
<dbReference type="CDD" id="cd06550">
    <property type="entry name" value="TM_ABC_iron-siderophores_like"/>
    <property type="match status" value="1"/>
</dbReference>
<keyword evidence="7 8" id="KW-0472">Membrane</keyword>
<comment type="similarity">
    <text evidence="2">Belongs to the binding-protein-dependent transport system permease family. FecCD subfamily.</text>
</comment>
<evidence type="ECO:0000256" key="7">
    <source>
        <dbReference type="ARBA" id="ARBA00023136"/>
    </source>
</evidence>
<feature type="transmembrane region" description="Helical" evidence="8">
    <location>
        <begin position="213"/>
        <end position="238"/>
    </location>
</feature>
<evidence type="ECO:0000256" key="4">
    <source>
        <dbReference type="ARBA" id="ARBA00022475"/>
    </source>
</evidence>
<dbReference type="SUPFAM" id="SSF81345">
    <property type="entry name" value="ABC transporter involved in vitamin B12 uptake, BtuC"/>
    <property type="match status" value="1"/>
</dbReference>
<feature type="transmembrane region" description="Helical" evidence="8">
    <location>
        <begin position="280"/>
        <end position="298"/>
    </location>
</feature>
<keyword evidence="3" id="KW-0813">Transport</keyword>
<dbReference type="EMBL" id="WBKA01000009">
    <property type="protein sequence ID" value="KAB1631142.1"/>
    <property type="molecule type" value="Genomic_DNA"/>
</dbReference>
<comment type="caution">
    <text evidence="9">The sequence shown here is derived from an EMBL/GenBank/DDBJ whole genome shotgun (WGS) entry which is preliminary data.</text>
</comment>
<organism evidence="9 10">
    <name type="scientific">Pseudoclavibacter caeni</name>
    <dbReference type="NCBI Taxonomy" id="908846"/>
    <lineage>
        <taxon>Bacteria</taxon>
        <taxon>Bacillati</taxon>
        <taxon>Actinomycetota</taxon>
        <taxon>Actinomycetes</taxon>
        <taxon>Micrococcales</taxon>
        <taxon>Microbacteriaceae</taxon>
        <taxon>Pseudoclavibacter</taxon>
    </lineage>
</organism>
<sequence length="304" mass="30009">MGQGTIPLSPGDILAALIGDAPARDVTVVRGIRLPRVVTAAAVGCALGVSGALFQSVSRNPLGSPDVIGFTSGAAAGAAAQIVMLGGGVIATPAAAVLGGAVTATLVYLLSRHRGVTGGYRIVLVGIGVGALMDATTRIILVRGDIDRSVSAEVWLSGSLASRSWADTAVVTAGLAVAWPLALALARPLALVEMGDVTARQLGVHVEATRASAMLAGVVLTATAVAAAGPIAFVALAAPQIASRLAGSSGPPLVTAGLTGAALLIGSDLLALHLPAGARVPIGVVTGLLGGVYLLWLLTRGMRR</sequence>
<dbReference type="Pfam" id="PF01032">
    <property type="entry name" value="FecCD"/>
    <property type="match status" value="1"/>
</dbReference>
<dbReference type="OrthoDB" id="4455417at2"/>
<evidence type="ECO:0000313" key="10">
    <source>
        <dbReference type="Proteomes" id="UP000481339"/>
    </source>
</evidence>
<gene>
    <name evidence="9" type="ORF">F8O02_08800</name>
</gene>
<evidence type="ECO:0000256" key="1">
    <source>
        <dbReference type="ARBA" id="ARBA00004651"/>
    </source>
</evidence>
<accession>A0A7C8BTA9</accession>
<evidence type="ECO:0000256" key="3">
    <source>
        <dbReference type="ARBA" id="ARBA00022448"/>
    </source>
</evidence>
<proteinExistence type="inferred from homology"/>
<keyword evidence="4" id="KW-1003">Cell membrane</keyword>
<dbReference type="InterPro" id="IPR000522">
    <property type="entry name" value="ABC_transptr_permease_BtuC"/>
</dbReference>
<evidence type="ECO:0000313" key="9">
    <source>
        <dbReference type="EMBL" id="KAB1631142.1"/>
    </source>
</evidence>
<evidence type="ECO:0000256" key="2">
    <source>
        <dbReference type="ARBA" id="ARBA00007935"/>
    </source>
</evidence>
<feature type="transmembrane region" description="Helical" evidence="8">
    <location>
        <begin position="122"/>
        <end position="141"/>
    </location>
</feature>
<evidence type="ECO:0000256" key="8">
    <source>
        <dbReference type="SAM" id="Phobius"/>
    </source>
</evidence>
<evidence type="ECO:0000256" key="5">
    <source>
        <dbReference type="ARBA" id="ARBA00022692"/>
    </source>
</evidence>
<dbReference type="InterPro" id="IPR037294">
    <property type="entry name" value="ABC_BtuC-like"/>
</dbReference>
<feature type="transmembrane region" description="Helical" evidence="8">
    <location>
        <begin position="67"/>
        <end position="84"/>
    </location>
</feature>
<feature type="transmembrane region" description="Helical" evidence="8">
    <location>
        <begin position="37"/>
        <end position="55"/>
    </location>
</feature>
<keyword evidence="5 8" id="KW-0812">Transmembrane</keyword>
<dbReference type="PANTHER" id="PTHR30472:SF24">
    <property type="entry name" value="FERRIC ENTEROBACTIN TRANSPORT SYSTEM PERMEASE PROTEIN FEPG"/>
    <property type="match status" value="1"/>
</dbReference>
<dbReference type="Proteomes" id="UP000481339">
    <property type="component" value="Unassembled WGS sequence"/>
</dbReference>
<feature type="transmembrane region" description="Helical" evidence="8">
    <location>
        <begin position="90"/>
        <end position="110"/>
    </location>
</feature>